<comment type="caution">
    <text evidence="9">The sequence shown here is derived from an EMBL/GenBank/DDBJ whole genome shotgun (WGS) entry which is preliminary data.</text>
</comment>
<dbReference type="InterPro" id="IPR013320">
    <property type="entry name" value="ConA-like_dom_sf"/>
</dbReference>
<gene>
    <name evidence="9" type="ORF">GJ691_14155</name>
</gene>
<evidence type="ECO:0000256" key="2">
    <source>
        <dbReference type="ARBA" id="ARBA00022801"/>
    </source>
</evidence>
<protein>
    <submittedName>
        <fullName evidence="9">Family 43 glycosylhydrolase</fullName>
    </submittedName>
</protein>
<evidence type="ECO:0000256" key="1">
    <source>
        <dbReference type="ARBA" id="ARBA00009865"/>
    </source>
</evidence>
<dbReference type="OrthoDB" id="9801455at2"/>
<evidence type="ECO:0000259" key="8">
    <source>
        <dbReference type="Pfam" id="PF17851"/>
    </source>
</evidence>
<sequence>MKMKKLAQIIIFQLVLINSASGQQWTPDLGNGNFKNPIIYADYSDPDMVKVGDDFYMVASSFNCMPGIPILHSKDMVNWEIVNHVYQSLPLEKYDKTAHGQGAWAPSIRYHNNKFYVYFCTPYDGLFMATTDDPRNDWELTHVVDSEMWEDPCPLWDDDGNAYLVRGKLCGNDLILHKMSKDGKKLLDNGVLIYRDKENDPIIEGPKFFKKDGYYYILAPAGGVGEGWQTALRSKNIYGPYERKTVLHKGNTEINGPHQGGLVDLDSGESWFAHFQELKPNGRIVHLNKVEWVDGWPLMGKDINKDGIGEPQIEYKMPNVGKKYPVKTPQTTDEFNTKKFGLQWQWQANPKNEWYSISDNGNIRLNAVQNITKEGNLYYAPNLLLQKFPGPDFMATTKVSFKGDLVGDKGGLVVMGRSWTSLYVIKNENGFKLEMSKSDNNKCDGIAEVIASIAIDNEVVYLRVKIVGNTIGQYEYSLDNKNFRVIGDEFNTKEGVWIGAKVGLFCVNPNIQQSKGFTNFDWFRVE</sequence>
<dbReference type="Gene3D" id="2.60.120.200">
    <property type="match status" value="1"/>
</dbReference>
<dbReference type="InterPro" id="IPR051795">
    <property type="entry name" value="Glycosyl_Hydrlase_43"/>
</dbReference>
<keyword evidence="3 6" id="KW-0326">Glycosidase</keyword>
<dbReference type="SUPFAM" id="SSF49899">
    <property type="entry name" value="Concanavalin A-like lectins/glucanases"/>
    <property type="match status" value="1"/>
</dbReference>
<dbReference type="GO" id="GO:0005975">
    <property type="term" value="P:carbohydrate metabolic process"/>
    <property type="evidence" value="ECO:0007669"/>
    <property type="project" value="InterPro"/>
</dbReference>
<feature type="active site" description="Proton acceptor" evidence="4">
    <location>
        <position position="45"/>
    </location>
</feature>
<feature type="signal peptide" evidence="7">
    <location>
        <begin position="1"/>
        <end position="22"/>
    </location>
</feature>
<dbReference type="Gene3D" id="2.115.10.20">
    <property type="entry name" value="Glycosyl hydrolase domain, family 43"/>
    <property type="match status" value="1"/>
</dbReference>
<accession>A0A6I2MNJ2</accession>
<evidence type="ECO:0000256" key="6">
    <source>
        <dbReference type="RuleBase" id="RU361187"/>
    </source>
</evidence>
<dbReference type="InterPro" id="IPR006710">
    <property type="entry name" value="Glyco_hydro_43"/>
</dbReference>
<keyword evidence="2 6" id="KW-0378">Hydrolase</keyword>
<dbReference type="CDD" id="cd09001">
    <property type="entry name" value="GH43_FsAxh1-like"/>
    <property type="match status" value="1"/>
</dbReference>
<proteinExistence type="inferred from homology"/>
<feature type="domain" description="Beta-xylosidase C-terminal Concanavalin A-like" evidence="8">
    <location>
        <begin position="332"/>
        <end position="526"/>
    </location>
</feature>
<comment type="similarity">
    <text evidence="1 6">Belongs to the glycosyl hydrolase 43 family.</text>
</comment>
<evidence type="ECO:0000256" key="3">
    <source>
        <dbReference type="ARBA" id="ARBA00023295"/>
    </source>
</evidence>
<evidence type="ECO:0000256" key="7">
    <source>
        <dbReference type="SAM" id="SignalP"/>
    </source>
</evidence>
<dbReference type="Proteomes" id="UP000443153">
    <property type="component" value="Unassembled WGS sequence"/>
</dbReference>
<evidence type="ECO:0000256" key="4">
    <source>
        <dbReference type="PIRSR" id="PIRSR606710-1"/>
    </source>
</evidence>
<keyword evidence="7" id="KW-0732">Signal</keyword>
<dbReference type="Pfam" id="PF04616">
    <property type="entry name" value="Glyco_hydro_43"/>
    <property type="match status" value="1"/>
</dbReference>
<dbReference type="PANTHER" id="PTHR42812:SF12">
    <property type="entry name" value="BETA-XYLOSIDASE-RELATED"/>
    <property type="match status" value="1"/>
</dbReference>
<feature type="site" description="Important for catalytic activity, responsible for pKa modulation of the active site Glu and correct orientation of both the proton donor and substrate" evidence="5">
    <location>
        <position position="151"/>
    </location>
</feature>
<evidence type="ECO:0000313" key="10">
    <source>
        <dbReference type="Proteomes" id="UP000443153"/>
    </source>
</evidence>
<dbReference type="GO" id="GO:0004553">
    <property type="term" value="F:hydrolase activity, hydrolyzing O-glycosyl compounds"/>
    <property type="evidence" value="ECO:0007669"/>
    <property type="project" value="InterPro"/>
</dbReference>
<organism evidence="9 10">
    <name type="scientific">Maribacter luteus</name>
    <dbReference type="NCBI Taxonomy" id="2594478"/>
    <lineage>
        <taxon>Bacteria</taxon>
        <taxon>Pseudomonadati</taxon>
        <taxon>Bacteroidota</taxon>
        <taxon>Flavobacteriia</taxon>
        <taxon>Flavobacteriales</taxon>
        <taxon>Flavobacteriaceae</taxon>
        <taxon>Maribacter</taxon>
    </lineage>
</organism>
<dbReference type="PANTHER" id="PTHR42812">
    <property type="entry name" value="BETA-XYLOSIDASE"/>
    <property type="match status" value="1"/>
</dbReference>
<dbReference type="InterPro" id="IPR023296">
    <property type="entry name" value="Glyco_hydro_beta-prop_sf"/>
</dbReference>
<evidence type="ECO:0000256" key="5">
    <source>
        <dbReference type="PIRSR" id="PIRSR606710-2"/>
    </source>
</evidence>
<feature type="active site" description="Proton donor" evidence="4">
    <location>
        <position position="204"/>
    </location>
</feature>
<dbReference type="EMBL" id="WKJH01000024">
    <property type="protein sequence ID" value="MRX65298.1"/>
    <property type="molecule type" value="Genomic_DNA"/>
</dbReference>
<keyword evidence="10" id="KW-1185">Reference proteome</keyword>
<dbReference type="Pfam" id="PF17851">
    <property type="entry name" value="GH43_C2"/>
    <property type="match status" value="1"/>
</dbReference>
<feature type="chain" id="PRO_5026126458" evidence="7">
    <location>
        <begin position="23"/>
        <end position="526"/>
    </location>
</feature>
<dbReference type="InterPro" id="IPR041542">
    <property type="entry name" value="GH43_C2"/>
</dbReference>
<reference evidence="9 10" key="1">
    <citation type="submission" date="2019-11" db="EMBL/GenBank/DDBJ databases">
        <title>Maribacter lutea sp. nov., a marine bacterium isolated from intertidal sand.</title>
        <authorList>
            <person name="Liu A."/>
        </authorList>
    </citation>
    <scope>NUCLEOTIDE SEQUENCE [LARGE SCALE GENOMIC DNA]</scope>
    <source>
        <strain evidence="9 10">RZ05</strain>
    </source>
</reference>
<evidence type="ECO:0000313" key="9">
    <source>
        <dbReference type="EMBL" id="MRX65298.1"/>
    </source>
</evidence>
<dbReference type="SUPFAM" id="SSF75005">
    <property type="entry name" value="Arabinanase/levansucrase/invertase"/>
    <property type="match status" value="1"/>
</dbReference>
<name>A0A6I2MNJ2_9FLAO</name>
<dbReference type="AlphaFoldDB" id="A0A6I2MNJ2"/>